<feature type="transmembrane region" description="Helical" evidence="1">
    <location>
        <begin position="26"/>
        <end position="50"/>
    </location>
</feature>
<comment type="caution">
    <text evidence="2">The sequence shown here is derived from an EMBL/GenBank/DDBJ whole genome shotgun (WGS) entry which is preliminary data.</text>
</comment>
<evidence type="ECO:0000313" key="3">
    <source>
        <dbReference type="Proteomes" id="UP000016567"/>
    </source>
</evidence>
<dbReference type="EMBL" id="BATL01000041">
    <property type="protein sequence ID" value="GAD76339.1"/>
    <property type="molecule type" value="Genomic_DNA"/>
</dbReference>
<keyword evidence="3" id="KW-1185">Reference proteome</keyword>
<proteinExistence type="predicted"/>
<reference evidence="2 3" key="1">
    <citation type="submission" date="2013-09" db="EMBL/GenBank/DDBJ databases">
        <title>Whole genome shotgun sequence of Vibrio azureus NBRC 104587.</title>
        <authorList>
            <person name="Isaki S."/>
            <person name="Hosoyama A."/>
            <person name="Numata M."/>
            <person name="Hashimoto M."/>
            <person name="Hosoyama Y."/>
            <person name="Tsuchikane K."/>
            <person name="Noguchi M."/>
            <person name="Hirakata S."/>
            <person name="Ichikawa N."/>
            <person name="Ohji S."/>
            <person name="Yamazoe A."/>
            <person name="Fujita N."/>
        </authorList>
    </citation>
    <scope>NUCLEOTIDE SEQUENCE [LARGE SCALE GENOMIC DNA]</scope>
    <source>
        <strain evidence="2 3">NBRC 104587</strain>
    </source>
</reference>
<name>U3C4K8_9VIBR</name>
<organism evidence="2 3">
    <name type="scientific">Vibrio azureus NBRC 104587</name>
    <dbReference type="NCBI Taxonomy" id="1219077"/>
    <lineage>
        <taxon>Bacteria</taxon>
        <taxon>Pseudomonadati</taxon>
        <taxon>Pseudomonadota</taxon>
        <taxon>Gammaproteobacteria</taxon>
        <taxon>Vibrionales</taxon>
        <taxon>Vibrionaceae</taxon>
        <taxon>Vibrio</taxon>
    </lineage>
</organism>
<dbReference type="Proteomes" id="UP000016567">
    <property type="component" value="Unassembled WGS sequence"/>
</dbReference>
<dbReference type="RefSeq" id="WP_021710089.1">
    <property type="nucleotide sequence ID" value="NZ_BAOB01000542.1"/>
</dbReference>
<dbReference type="AlphaFoldDB" id="U3C4K8"/>
<feature type="transmembrane region" description="Helical" evidence="1">
    <location>
        <begin position="70"/>
        <end position="87"/>
    </location>
</feature>
<evidence type="ECO:0000256" key="1">
    <source>
        <dbReference type="SAM" id="Phobius"/>
    </source>
</evidence>
<accession>U3C4K8</accession>
<evidence type="ECO:0000313" key="2">
    <source>
        <dbReference type="EMBL" id="GAD76339.1"/>
    </source>
</evidence>
<dbReference type="OrthoDB" id="6899916at2"/>
<protein>
    <submittedName>
        <fullName evidence="2">Uncharacterized protein</fullName>
    </submittedName>
</protein>
<keyword evidence="1" id="KW-0472">Membrane</keyword>
<keyword evidence="1" id="KW-1133">Transmembrane helix</keyword>
<sequence length="88" mass="10615">MNDKNILMQDALDIREDEIPWYRWRWFFALTFFFFSPATLVIGFTGNVYFKKVFGKNQGEVFKLPNLNKYMILVGTILLLVNNIRYFY</sequence>
<keyword evidence="1" id="KW-0812">Transmembrane</keyword>
<gene>
    <name evidence="2" type="ORF">VAZ01S_041_00400</name>
</gene>